<name>A0A2A2GCC5_9BACT</name>
<dbReference type="Gene3D" id="2.40.30.90">
    <property type="entry name" value="Bacterial fluorinating enzyme like"/>
    <property type="match status" value="1"/>
</dbReference>
<keyword evidence="1" id="KW-0949">S-adenosyl-L-methionine</keyword>
<dbReference type="EMBL" id="NSKE01000003">
    <property type="protein sequence ID" value="PAU94840.1"/>
    <property type="molecule type" value="Genomic_DNA"/>
</dbReference>
<comment type="caution">
    <text evidence="5">The sequence shown here is derived from an EMBL/GenBank/DDBJ whole genome shotgun (WGS) entry which is preliminary data.</text>
</comment>
<comment type="similarity">
    <text evidence="2">Belongs to the SAM hydrolase / SAM-dependent halogenase family.</text>
</comment>
<feature type="domain" description="S-adenosyl-l-methionine hydroxide adenosyltransferase C-terminal" evidence="4">
    <location>
        <begin position="172"/>
        <end position="256"/>
    </location>
</feature>
<dbReference type="Pfam" id="PF20257">
    <property type="entry name" value="SAM_HAT_C"/>
    <property type="match status" value="1"/>
</dbReference>
<dbReference type="PIRSF" id="PIRSF006779">
    <property type="entry name" value="UCP006779"/>
    <property type="match status" value="1"/>
</dbReference>
<dbReference type="AlphaFoldDB" id="A0A2A2GCC5"/>
<dbReference type="Proteomes" id="UP000218831">
    <property type="component" value="Unassembled WGS sequence"/>
</dbReference>
<dbReference type="InterPro" id="IPR023228">
    <property type="entry name" value="SAM_OH_AdoTrfase_N_sf"/>
</dbReference>
<dbReference type="PANTHER" id="PTHR35092">
    <property type="entry name" value="CHLORINASE MJ1651"/>
    <property type="match status" value="1"/>
</dbReference>
<evidence type="ECO:0008006" key="7">
    <source>
        <dbReference type="Google" id="ProtNLM"/>
    </source>
</evidence>
<sequence length="264" mass="28845">MRNVITLTTDFGLQDYYVGAMKAAMLNIAPDVRLVDISHEIPSQDIMAGSWILKNSAMLFPEGTVHTVVVDPGVGTDRDPIALKMGDQYFVGPDNGIFSLLATDVEYQAVRLINEKYWRDNPSNTFHGRDIFAPVAAHLSQGVALEEFGDPADDLVSYRWTVPIADKDGLEGMVIHIDKFGNLITNITEELLEDVIGDKNVRIYVGNTILDEIATTFGKVAEGEPVAYIGSSGMLEVGINKGNAEKMLSVQKGAQISLILQKES</sequence>
<dbReference type="InterPro" id="IPR046469">
    <property type="entry name" value="SAM_HAT_N"/>
</dbReference>
<evidence type="ECO:0000259" key="3">
    <source>
        <dbReference type="Pfam" id="PF01887"/>
    </source>
</evidence>
<dbReference type="SUPFAM" id="SSF101852">
    <property type="entry name" value="Bacterial fluorinating enzyme, C-terminal domain"/>
    <property type="match status" value="1"/>
</dbReference>
<dbReference type="OrthoDB" id="9792195at2"/>
<feature type="domain" description="S-adenosyl-l-methionine hydroxide adenosyltransferase N-terminal" evidence="3">
    <location>
        <begin position="5"/>
        <end position="149"/>
    </location>
</feature>
<evidence type="ECO:0000259" key="4">
    <source>
        <dbReference type="Pfam" id="PF20257"/>
    </source>
</evidence>
<dbReference type="SUPFAM" id="SSF102522">
    <property type="entry name" value="Bacterial fluorinating enzyme, N-terminal domain"/>
    <property type="match status" value="1"/>
</dbReference>
<keyword evidence="6" id="KW-1185">Reference proteome</keyword>
<evidence type="ECO:0000256" key="2">
    <source>
        <dbReference type="ARBA" id="ARBA00024035"/>
    </source>
</evidence>
<dbReference type="InterPro" id="IPR002747">
    <property type="entry name" value="SAM_OH_AdoTrfase"/>
</dbReference>
<dbReference type="PANTHER" id="PTHR35092:SF1">
    <property type="entry name" value="CHLORINASE MJ1651"/>
    <property type="match status" value="1"/>
</dbReference>
<dbReference type="RefSeq" id="WP_095605707.1">
    <property type="nucleotide sequence ID" value="NZ_NSKE01000003.1"/>
</dbReference>
<reference evidence="5 6" key="1">
    <citation type="submission" date="2017-08" db="EMBL/GenBank/DDBJ databases">
        <title>Aliifodinibius alkalisoli sp. nov., isolated from saline alkaline soil.</title>
        <authorList>
            <person name="Liu D."/>
            <person name="Zhang G."/>
        </authorList>
    </citation>
    <scope>NUCLEOTIDE SEQUENCE [LARGE SCALE GENOMIC DNA]</scope>
    <source>
        <strain evidence="5 6">WN023</strain>
    </source>
</reference>
<protein>
    <recommendedName>
        <fullName evidence="7">SAM-dependent chlorinase/fluorinase</fullName>
    </recommendedName>
</protein>
<dbReference type="InterPro" id="IPR023227">
    <property type="entry name" value="SAM_OH_AdoTrfase_C_sf"/>
</dbReference>
<evidence type="ECO:0000256" key="1">
    <source>
        <dbReference type="ARBA" id="ARBA00022691"/>
    </source>
</evidence>
<evidence type="ECO:0000313" key="6">
    <source>
        <dbReference type="Proteomes" id="UP000218831"/>
    </source>
</evidence>
<dbReference type="InterPro" id="IPR046470">
    <property type="entry name" value="SAM_HAT_C"/>
</dbReference>
<proteinExistence type="inferred from homology"/>
<dbReference type="Gene3D" id="3.40.50.10790">
    <property type="entry name" value="S-adenosyl-l-methionine hydroxide adenosyltransferase, N-terminal"/>
    <property type="match status" value="1"/>
</dbReference>
<organism evidence="5 6">
    <name type="scientific">Fodinibius salipaludis</name>
    <dbReference type="NCBI Taxonomy" id="2032627"/>
    <lineage>
        <taxon>Bacteria</taxon>
        <taxon>Pseudomonadati</taxon>
        <taxon>Balneolota</taxon>
        <taxon>Balneolia</taxon>
        <taxon>Balneolales</taxon>
        <taxon>Balneolaceae</taxon>
        <taxon>Fodinibius</taxon>
    </lineage>
</organism>
<evidence type="ECO:0000313" key="5">
    <source>
        <dbReference type="EMBL" id="PAU94840.1"/>
    </source>
</evidence>
<gene>
    <name evidence="5" type="ORF">CK503_05045</name>
</gene>
<accession>A0A2A2GCC5</accession>
<dbReference type="Pfam" id="PF01887">
    <property type="entry name" value="SAM_HAT_N"/>
    <property type="match status" value="1"/>
</dbReference>